<protein>
    <submittedName>
        <fullName evidence="2">Uncharacterized protein</fullName>
    </submittedName>
</protein>
<keyword evidence="1" id="KW-0732">Signal</keyword>
<evidence type="ECO:0000313" key="2">
    <source>
        <dbReference type="EMBL" id="CAE2196603.1"/>
    </source>
</evidence>
<dbReference type="AlphaFoldDB" id="A0A6T7XEZ2"/>
<name>A0A6T7XEZ2_9EUKA</name>
<gene>
    <name evidence="2" type="ORF">CPOL0286_LOCUS1957</name>
</gene>
<dbReference type="EMBL" id="HBKO01003926">
    <property type="protein sequence ID" value="CAE2196603.1"/>
    <property type="molecule type" value="Transcribed_RNA"/>
</dbReference>
<proteinExistence type="predicted"/>
<organism evidence="2">
    <name type="scientific">Prymnesium polylepis</name>
    <dbReference type="NCBI Taxonomy" id="72548"/>
    <lineage>
        <taxon>Eukaryota</taxon>
        <taxon>Haptista</taxon>
        <taxon>Haptophyta</taxon>
        <taxon>Prymnesiophyceae</taxon>
        <taxon>Prymnesiales</taxon>
        <taxon>Prymnesiaceae</taxon>
        <taxon>Prymnesium</taxon>
    </lineage>
</organism>
<sequence>MAYWRAFPAAWLPLPLPLLRGFGDLAGRPRIMLVWRSERVATLSLAGECAGERCTAAARISRLGVVRLAGERGDSSDITRLTFFDEKVRSTVGRLSAAGAGGGALTSRTGSDFVGSRSSWRTATRTTIWLVGRWEEAQSKRVRSPEDADFR</sequence>
<accession>A0A6T7XEZ2</accession>
<feature type="signal peptide" evidence="1">
    <location>
        <begin position="1"/>
        <end position="21"/>
    </location>
</feature>
<reference evidence="2" key="1">
    <citation type="submission" date="2021-01" db="EMBL/GenBank/DDBJ databases">
        <authorList>
            <person name="Corre E."/>
            <person name="Pelletier E."/>
            <person name="Niang G."/>
            <person name="Scheremetjew M."/>
            <person name="Finn R."/>
            <person name="Kale V."/>
            <person name="Holt S."/>
            <person name="Cochrane G."/>
            <person name="Meng A."/>
            <person name="Brown T."/>
            <person name="Cohen L."/>
        </authorList>
    </citation>
    <scope>NUCLEOTIDE SEQUENCE</scope>
    <source>
        <strain evidence="2">UIO037</strain>
    </source>
</reference>
<evidence type="ECO:0000256" key="1">
    <source>
        <dbReference type="SAM" id="SignalP"/>
    </source>
</evidence>
<feature type="chain" id="PRO_5030159715" evidence="1">
    <location>
        <begin position="22"/>
        <end position="151"/>
    </location>
</feature>